<evidence type="ECO:0000313" key="6">
    <source>
        <dbReference type="Proteomes" id="UP001266099"/>
    </source>
</evidence>
<keyword evidence="3" id="KW-0175">Coiled coil</keyword>
<keyword evidence="6" id="KW-1185">Reference proteome</keyword>
<dbReference type="PANTHER" id="PTHR30563">
    <property type="entry name" value="DNA RECOMBINATION PROTEIN RMUC"/>
    <property type="match status" value="1"/>
</dbReference>
<evidence type="ECO:0000256" key="3">
    <source>
        <dbReference type="ARBA" id="ARBA00023054"/>
    </source>
</evidence>
<name>A0ABU1T3E3_9ACTO</name>
<evidence type="ECO:0000313" key="5">
    <source>
        <dbReference type="EMBL" id="MDR6939902.1"/>
    </source>
</evidence>
<comment type="caution">
    <text evidence="5">The sequence shown here is derived from an EMBL/GenBank/DDBJ whole genome shotgun (WGS) entry which is preliminary data.</text>
</comment>
<dbReference type="RefSeq" id="WP_309956949.1">
    <property type="nucleotide sequence ID" value="NZ_CP136414.1"/>
</dbReference>
<dbReference type="EMBL" id="JAVDUJ010000001">
    <property type="protein sequence ID" value="MDR6939902.1"/>
    <property type="molecule type" value="Genomic_DNA"/>
</dbReference>
<reference evidence="5 6" key="1">
    <citation type="submission" date="2023-07" db="EMBL/GenBank/DDBJ databases">
        <title>Sequencing the genomes of 1000 actinobacteria strains.</title>
        <authorList>
            <person name="Klenk H.-P."/>
        </authorList>
    </citation>
    <scope>NUCLEOTIDE SEQUENCE [LARGE SCALE GENOMIC DNA]</scope>
    <source>
        <strain evidence="5 6">DSM 15539</strain>
    </source>
</reference>
<evidence type="ECO:0000256" key="2">
    <source>
        <dbReference type="ARBA" id="ARBA00009840"/>
    </source>
</evidence>
<comment type="similarity">
    <text evidence="2">Belongs to the RmuC family.</text>
</comment>
<dbReference type="Pfam" id="PF02646">
    <property type="entry name" value="RmuC"/>
    <property type="match status" value="1"/>
</dbReference>
<organism evidence="5 6">
    <name type="scientific">Arcanobacterium hippocoleae</name>
    <dbReference type="NCBI Taxonomy" id="149017"/>
    <lineage>
        <taxon>Bacteria</taxon>
        <taxon>Bacillati</taxon>
        <taxon>Actinomycetota</taxon>
        <taxon>Actinomycetes</taxon>
        <taxon>Actinomycetales</taxon>
        <taxon>Actinomycetaceae</taxon>
        <taxon>Arcanobacterium</taxon>
    </lineage>
</organism>
<evidence type="ECO:0000256" key="4">
    <source>
        <dbReference type="ARBA" id="ARBA00023172"/>
    </source>
</evidence>
<dbReference type="Proteomes" id="UP001266099">
    <property type="component" value="Unassembled WGS sequence"/>
</dbReference>
<comment type="function">
    <text evidence="1">Involved in DNA recombination.</text>
</comment>
<dbReference type="InterPro" id="IPR003798">
    <property type="entry name" value="DNA_recombination_RmuC"/>
</dbReference>
<accession>A0ABU1T3E3</accession>
<dbReference type="PANTHER" id="PTHR30563:SF0">
    <property type="entry name" value="DNA RECOMBINATION PROTEIN RMUC"/>
    <property type="match status" value="1"/>
</dbReference>
<keyword evidence="4" id="KW-0233">DNA recombination</keyword>
<proteinExistence type="inferred from homology"/>
<evidence type="ECO:0000256" key="1">
    <source>
        <dbReference type="ARBA" id="ARBA00003416"/>
    </source>
</evidence>
<protein>
    <submittedName>
        <fullName evidence="5">DNA recombination protein RmuC</fullName>
    </submittedName>
</protein>
<sequence>MEINVVIMMLVMLAIGSAAGFFAAKFQNASQLRQVESKASALREELLLTQGQLEQLRVSNRELSARHEEHGELLQALTPLQKQLDLVNRQVSELDQHTAGASEKLLNQLANDAKLQAELRNTANELSSALRSTSARGNWGEMQLQRIFEAAGMIAHVDFSLQQQSSNFTDGILSNEKRGLRPDATVHLPNGGHLAIDAKVPLSAYLKAQAITGSDATQIAAKAQYLNAHAKALAAHVKELVKRNYPADFTDSPQLTVLFVPSEALLAEALERDPTLLENSFRDGVVLTSPTSLLALLRAIATIWASSAATTEAAKIVNLGRTLIDRLNVTTKHLNSLGKSLSASVKHYNSALGSLESRVLTTARQFDSIETEGLELTQTALQISAEAGQVRQFVDPRFTIQESDPDENLF</sequence>
<gene>
    <name evidence="5" type="ORF">J2S36_001445</name>
</gene>